<dbReference type="Proteomes" id="UP000008914">
    <property type="component" value="Chromosome"/>
</dbReference>
<dbReference type="Gene3D" id="3.40.50.1820">
    <property type="entry name" value="alpha/beta hydrolase"/>
    <property type="match status" value="1"/>
</dbReference>
<feature type="domain" description="Alpha/beta hydrolase fold-3" evidence="2">
    <location>
        <begin position="74"/>
        <end position="252"/>
    </location>
</feature>
<evidence type="ECO:0000259" key="2">
    <source>
        <dbReference type="Pfam" id="PF07859"/>
    </source>
</evidence>
<dbReference type="InterPro" id="IPR013094">
    <property type="entry name" value="AB_hydrolase_3"/>
</dbReference>
<dbReference type="Pfam" id="PF07859">
    <property type="entry name" value="Abhydrolase_3"/>
    <property type="match status" value="1"/>
</dbReference>
<proteinExistence type="predicted"/>
<dbReference type="STRING" id="710696.Intca_1457"/>
<evidence type="ECO:0000256" key="1">
    <source>
        <dbReference type="ARBA" id="ARBA00022801"/>
    </source>
</evidence>
<protein>
    <recommendedName>
        <fullName evidence="2">Alpha/beta hydrolase fold-3 domain-containing protein</fullName>
    </recommendedName>
</protein>
<dbReference type="eggNOG" id="COG0657">
    <property type="taxonomic scope" value="Bacteria"/>
</dbReference>
<dbReference type="SUPFAM" id="SSF53474">
    <property type="entry name" value="alpha/beta-Hydrolases"/>
    <property type="match status" value="1"/>
</dbReference>
<dbReference type="PANTHER" id="PTHR48081:SF8">
    <property type="entry name" value="ALPHA_BETA HYDROLASE FOLD-3 DOMAIN-CONTAINING PROTEIN-RELATED"/>
    <property type="match status" value="1"/>
</dbReference>
<keyword evidence="1" id="KW-0378">Hydrolase</keyword>
<dbReference type="HOGENOM" id="CLU_012494_13_4_11"/>
<dbReference type="InterPro" id="IPR029058">
    <property type="entry name" value="AB_hydrolase_fold"/>
</dbReference>
<reference evidence="3 4" key="1">
    <citation type="journal article" date="2010" name="Stand. Genomic Sci.">
        <title>Complete genome sequence of Intrasporangium calvum type strain (7 KIP).</title>
        <authorList>
            <person name="Del Rio T.G."/>
            <person name="Chertkov O."/>
            <person name="Yasawong M."/>
            <person name="Lucas S."/>
            <person name="Deshpande S."/>
            <person name="Cheng J.F."/>
            <person name="Detter C."/>
            <person name="Tapia R."/>
            <person name="Han C."/>
            <person name="Goodwin L."/>
            <person name="Pitluck S."/>
            <person name="Liolios K."/>
            <person name="Ivanova N."/>
            <person name="Mavromatis K."/>
            <person name="Pati A."/>
            <person name="Chen A."/>
            <person name="Palaniappan K."/>
            <person name="Land M."/>
            <person name="Hauser L."/>
            <person name="Chang Y.J."/>
            <person name="Jeffries C.D."/>
            <person name="Rohde M."/>
            <person name="Pukall R."/>
            <person name="Sikorski J."/>
            <person name="Goker M."/>
            <person name="Woyke T."/>
            <person name="Bristow J."/>
            <person name="Eisen J.A."/>
            <person name="Markowitz V."/>
            <person name="Hugenholtz P."/>
            <person name="Kyrpides N.C."/>
            <person name="Klenk H.P."/>
            <person name="Lapidus A."/>
        </authorList>
    </citation>
    <scope>NUCLEOTIDE SEQUENCE [LARGE SCALE GENOMIC DNA]</scope>
    <source>
        <strain evidence="4">ATCC 23552 / DSM 43043 / JCM 3097 / NBRC 12989 / 7 KIP</strain>
    </source>
</reference>
<name>E6S7R5_INTC7</name>
<organism evidence="3 4">
    <name type="scientific">Intrasporangium calvum (strain ATCC 23552 / DSM 43043 / JCM 3097 / NBRC 12989 / NCIMB 10167 / NRRL B-3866 / 7 KIP)</name>
    <dbReference type="NCBI Taxonomy" id="710696"/>
    <lineage>
        <taxon>Bacteria</taxon>
        <taxon>Bacillati</taxon>
        <taxon>Actinomycetota</taxon>
        <taxon>Actinomycetes</taxon>
        <taxon>Micrococcales</taxon>
        <taxon>Intrasporangiaceae</taxon>
        <taxon>Intrasporangium</taxon>
    </lineage>
</organism>
<keyword evidence="4" id="KW-1185">Reference proteome</keyword>
<dbReference type="InterPro" id="IPR050300">
    <property type="entry name" value="GDXG_lipolytic_enzyme"/>
</dbReference>
<evidence type="ECO:0000313" key="3">
    <source>
        <dbReference type="EMBL" id="ADU47972.1"/>
    </source>
</evidence>
<dbReference type="PANTHER" id="PTHR48081">
    <property type="entry name" value="AB HYDROLASE SUPERFAMILY PROTEIN C4A8.06C"/>
    <property type="match status" value="1"/>
</dbReference>
<sequence>MKVVALVVRLTRRRAFLSEEAGAAMLRQPQSSSHPPRSLRRRCAVSSRQIGGFQVHTVSAAETGRAGETGQTSLVFLHGGAYTREIVRQHWELVAHLAVELGVDVHVPLYGLAPRHDGLEALAFVTDVLETVCAGGRTAYVVGDSAGGGLALLAAQATAGRDDIRIAGLTLIAPWLDLTMSNPGIDAVERIDPWLARPGLRPVARSWANGLPLDDPRLSPIRGELNGVPPVDLWVGTRDITLPDCRLLRDLLPTASLAGYHEQADAIHDTPLLPVPEGRAARQSITDHIRRRTLAPAP</sequence>
<dbReference type="AlphaFoldDB" id="E6S7R5"/>
<accession>E6S7R5</accession>
<evidence type="ECO:0000313" key="4">
    <source>
        <dbReference type="Proteomes" id="UP000008914"/>
    </source>
</evidence>
<dbReference type="EMBL" id="CP002343">
    <property type="protein sequence ID" value="ADU47972.1"/>
    <property type="molecule type" value="Genomic_DNA"/>
</dbReference>
<dbReference type="KEGG" id="ica:Intca_1457"/>
<gene>
    <name evidence="3" type="ordered locus">Intca_1457</name>
</gene>
<dbReference type="GO" id="GO:0016787">
    <property type="term" value="F:hydrolase activity"/>
    <property type="evidence" value="ECO:0007669"/>
    <property type="project" value="UniProtKB-KW"/>
</dbReference>